<evidence type="ECO:0000259" key="1">
    <source>
        <dbReference type="Pfam" id="PF07486"/>
    </source>
</evidence>
<dbReference type="InterPro" id="IPR042047">
    <property type="entry name" value="SleB_dom1"/>
</dbReference>
<dbReference type="Pfam" id="PF07486">
    <property type="entry name" value="Hydrolase_2"/>
    <property type="match status" value="1"/>
</dbReference>
<gene>
    <name evidence="2" type="ORF">P1J78_09725</name>
</gene>
<accession>A0AAE3NUT2</accession>
<keyword evidence="2" id="KW-0378">Hydrolase</keyword>
<feature type="domain" description="Cell wall hydrolase SleB" evidence="1">
    <location>
        <begin position="111"/>
        <end position="220"/>
    </location>
</feature>
<reference evidence="2" key="1">
    <citation type="submission" date="2023-03" db="EMBL/GenBank/DDBJ databases">
        <title>Multiphase analysis and comparison of six strains from genera Psychromarinibacter, Lutimaribacter, and Maritimibacter, including a novel species: Psychromarinibacter sediminicola sp. nov.</title>
        <authorList>
            <person name="Wang Y.-H."/>
            <person name="Ye M.-Q."/>
            <person name="Du Z.-J."/>
        </authorList>
    </citation>
    <scope>NUCLEOTIDE SEQUENCE</scope>
    <source>
        <strain evidence="2">C21-152</strain>
    </source>
</reference>
<sequence length="225" mass="24701">MKRLFGAVVICAASLGFGHVATGGEVLSESNDPGIVFDSRLTDLLSSEKAALGRIKAVRLERLSEIPPGKFEKMTPDGVEFSNAWLDTLPAPKGGAQWACLAEALYFEARGESVKGQFAVAEVILNRVDRPEFPGTVCGVVRQGTGERYQCQFTYTCDGHAEAVNDKRTYERMGKIAWLMLNGTERVLTRGATNYHTMAVSPAWARRFPRTTTIGVHHFYRMPGA</sequence>
<name>A0AAE3NUT2_9RHOB</name>
<evidence type="ECO:0000313" key="3">
    <source>
        <dbReference type="Proteomes" id="UP001220964"/>
    </source>
</evidence>
<dbReference type="RefSeq" id="WP_275567149.1">
    <property type="nucleotide sequence ID" value="NZ_JARGYC010000020.1"/>
</dbReference>
<dbReference type="Gene3D" id="1.10.10.2520">
    <property type="entry name" value="Cell wall hydrolase SleB, domain 1"/>
    <property type="match status" value="1"/>
</dbReference>
<comment type="caution">
    <text evidence="2">The sequence shown here is derived from an EMBL/GenBank/DDBJ whole genome shotgun (WGS) entry which is preliminary data.</text>
</comment>
<keyword evidence="3" id="KW-1185">Reference proteome</keyword>
<organism evidence="2 3">
    <name type="scientific">Psychromarinibacter sediminicola</name>
    <dbReference type="NCBI Taxonomy" id="3033385"/>
    <lineage>
        <taxon>Bacteria</taxon>
        <taxon>Pseudomonadati</taxon>
        <taxon>Pseudomonadota</taxon>
        <taxon>Alphaproteobacteria</taxon>
        <taxon>Rhodobacterales</taxon>
        <taxon>Paracoccaceae</taxon>
        <taxon>Psychromarinibacter</taxon>
    </lineage>
</organism>
<dbReference type="AlphaFoldDB" id="A0AAE3NUT2"/>
<protein>
    <submittedName>
        <fullName evidence="2">Cell wall hydrolase</fullName>
    </submittedName>
</protein>
<proteinExistence type="predicted"/>
<dbReference type="EMBL" id="JARGYC010000020">
    <property type="protein sequence ID" value="MDF0601007.1"/>
    <property type="molecule type" value="Genomic_DNA"/>
</dbReference>
<dbReference type="InterPro" id="IPR011105">
    <property type="entry name" value="Cell_wall_hydrolase_SleB"/>
</dbReference>
<dbReference type="Proteomes" id="UP001220964">
    <property type="component" value="Unassembled WGS sequence"/>
</dbReference>
<evidence type="ECO:0000313" key="2">
    <source>
        <dbReference type="EMBL" id="MDF0601007.1"/>
    </source>
</evidence>
<dbReference type="GO" id="GO:0016787">
    <property type="term" value="F:hydrolase activity"/>
    <property type="evidence" value="ECO:0007669"/>
    <property type="project" value="UniProtKB-KW"/>
</dbReference>